<dbReference type="InterPro" id="IPR008978">
    <property type="entry name" value="HSP20-like_chaperone"/>
</dbReference>
<dbReference type="Gene3D" id="2.60.40.790">
    <property type="match status" value="1"/>
</dbReference>
<dbReference type="InterPro" id="IPR031107">
    <property type="entry name" value="Small_HSP"/>
</dbReference>
<evidence type="ECO:0000259" key="3">
    <source>
        <dbReference type="PROSITE" id="PS01031"/>
    </source>
</evidence>
<dbReference type="Proteomes" id="UP000176420">
    <property type="component" value="Unassembled WGS sequence"/>
</dbReference>
<dbReference type="CDD" id="cd06464">
    <property type="entry name" value="ACD_sHsps-like"/>
    <property type="match status" value="1"/>
</dbReference>
<accession>A0A1G2BEB3</accession>
<feature type="domain" description="SHSP" evidence="3">
    <location>
        <begin position="69"/>
        <end position="185"/>
    </location>
</feature>
<name>A0A1G2BEB3_9BACT</name>
<dbReference type="InterPro" id="IPR002068">
    <property type="entry name" value="A-crystallin/Hsp20_dom"/>
</dbReference>
<protein>
    <recommendedName>
        <fullName evidence="3">SHSP domain-containing protein</fullName>
    </recommendedName>
</protein>
<evidence type="ECO:0000256" key="2">
    <source>
        <dbReference type="RuleBase" id="RU003616"/>
    </source>
</evidence>
<evidence type="ECO:0000256" key="1">
    <source>
        <dbReference type="PROSITE-ProRule" id="PRU00285"/>
    </source>
</evidence>
<dbReference type="Pfam" id="PF00011">
    <property type="entry name" value="HSP20"/>
    <property type="match status" value="1"/>
</dbReference>
<gene>
    <name evidence="4" type="ORF">A2319_05410</name>
</gene>
<evidence type="ECO:0000313" key="4">
    <source>
        <dbReference type="EMBL" id="OGY87375.1"/>
    </source>
</evidence>
<organism evidence="4 5">
    <name type="scientific">Candidatus Kerfeldbacteria bacterium RIFOXYB2_FULL_38_14</name>
    <dbReference type="NCBI Taxonomy" id="1798547"/>
    <lineage>
        <taxon>Bacteria</taxon>
        <taxon>Candidatus Kerfeldiibacteriota</taxon>
    </lineage>
</organism>
<dbReference type="EMBL" id="MHKI01000009">
    <property type="protein sequence ID" value="OGY87375.1"/>
    <property type="molecule type" value="Genomic_DNA"/>
</dbReference>
<reference evidence="4 5" key="1">
    <citation type="journal article" date="2016" name="Nat. Commun.">
        <title>Thousands of microbial genomes shed light on interconnected biogeochemical processes in an aquifer system.</title>
        <authorList>
            <person name="Anantharaman K."/>
            <person name="Brown C.T."/>
            <person name="Hug L.A."/>
            <person name="Sharon I."/>
            <person name="Castelle C.J."/>
            <person name="Probst A.J."/>
            <person name="Thomas B.C."/>
            <person name="Singh A."/>
            <person name="Wilkins M.J."/>
            <person name="Karaoz U."/>
            <person name="Brodie E.L."/>
            <person name="Williams K.H."/>
            <person name="Hubbard S.S."/>
            <person name="Banfield J.F."/>
        </authorList>
    </citation>
    <scope>NUCLEOTIDE SEQUENCE [LARGE SCALE GENOMIC DNA]</scope>
</reference>
<sequence>MSNQNMFSRKIKDLARTDIEYTEDFFRRAFGEESATTTTLRQSAKSGHRDISHQLQEGDDIDESWLTEAVNFDGQLAVDVFQTEKEIVIVSAVAGVRSEDLDVSMNGDMLTIRGVRRNKLDEVSNDDYFMRECFWGGFSRSIILPADIVHDSIKASLENGVLTIRLPKSDKPRNGKIRVVAIGADY</sequence>
<dbReference type="PANTHER" id="PTHR11527">
    <property type="entry name" value="HEAT-SHOCK PROTEIN 20 FAMILY MEMBER"/>
    <property type="match status" value="1"/>
</dbReference>
<evidence type="ECO:0000313" key="5">
    <source>
        <dbReference type="Proteomes" id="UP000176420"/>
    </source>
</evidence>
<comment type="caution">
    <text evidence="4">The sequence shown here is derived from an EMBL/GenBank/DDBJ whole genome shotgun (WGS) entry which is preliminary data.</text>
</comment>
<dbReference type="SUPFAM" id="SSF49764">
    <property type="entry name" value="HSP20-like chaperones"/>
    <property type="match status" value="1"/>
</dbReference>
<proteinExistence type="inferred from homology"/>
<dbReference type="AlphaFoldDB" id="A0A1G2BEB3"/>
<comment type="similarity">
    <text evidence="1 2">Belongs to the small heat shock protein (HSP20) family.</text>
</comment>
<dbReference type="PROSITE" id="PS01031">
    <property type="entry name" value="SHSP"/>
    <property type="match status" value="1"/>
</dbReference>